<keyword evidence="2 6" id="KW-0645">Protease</keyword>
<comment type="similarity">
    <text evidence="1 6">Belongs to the peptidase S8 family.</text>
</comment>
<feature type="domain" description="Peptidase S8/S53" evidence="8">
    <location>
        <begin position="148"/>
        <end position="353"/>
    </location>
</feature>
<dbReference type="SUPFAM" id="SSF52743">
    <property type="entry name" value="Subtilisin-like"/>
    <property type="match status" value="1"/>
</dbReference>
<dbReference type="PROSITE" id="PS51892">
    <property type="entry name" value="SUBTILASE"/>
    <property type="match status" value="1"/>
</dbReference>
<evidence type="ECO:0000256" key="6">
    <source>
        <dbReference type="PROSITE-ProRule" id="PRU01240"/>
    </source>
</evidence>
<dbReference type="PRINTS" id="PR00723">
    <property type="entry name" value="SUBTILISIN"/>
</dbReference>
<organism evidence="10 11">
    <name type="scientific">Monosporascus ibericus</name>
    <dbReference type="NCBI Taxonomy" id="155417"/>
    <lineage>
        <taxon>Eukaryota</taxon>
        <taxon>Fungi</taxon>
        <taxon>Dikarya</taxon>
        <taxon>Ascomycota</taxon>
        <taxon>Pezizomycotina</taxon>
        <taxon>Sordariomycetes</taxon>
        <taxon>Xylariomycetidae</taxon>
        <taxon>Xylariales</taxon>
        <taxon>Xylariales incertae sedis</taxon>
        <taxon>Monosporascus</taxon>
    </lineage>
</organism>
<evidence type="ECO:0000256" key="7">
    <source>
        <dbReference type="SAM" id="SignalP"/>
    </source>
</evidence>
<evidence type="ECO:0000313" key="10">
    <source>
        <dbReference type="EMBL" id="RYP09323.1"/>
    </source>
</evidence>
<dbReference type="Proteomes" id="UP000293360">
    <property type="component" value="Unassembled WGS sequence"/>
</dbReference>
<proteinExistence type="inferred from homology"/>
<evidence type="ECO:0000256" key="4">
    <source>
        <dbReference type="ARBA" id="ARBA00022801"/>
    </source>
</evidence>
<reference evidence="10 11" key="1">
    <citation type="submission" date="2018-06" db="EMBL/GenBank/DDBJ databases">
        <title>Complete Genomes of Monosporascus.</title>
        <authorList>
            <person name="Robinson A.J."/>
            <person name="Natvig D.O."/>
        </authorList>
    </citation>
    <scope>NUCLEOTIDE SEQUENCE [LARGE SCALE GENOMIC DNA]</scope>
    <source>
        <strain evidence="10 11">CBS 110550</strain>
    </source>
</reference>
<dbReference type="STRING" id="155417.A0A4Q4TUX0"/>
<keyword evidence="5 6" id="KW-0720">Serine protease</keyword>
<dbReference type="PANTHER" id="PTHR43806">
    <property type="entry name" value="PEPTIDASE S8"/>
    <property type="match status" value="1"/>
</dbReference>
<dbReference type="InterPro" id="IPR034193">
    <property type="entry name" value="PCSK9_ProteinaseK-like"/>
</dbReference>
<accession>A0A4Q4TUX0</accession>
<dbReference type="InterPro" id="IPR050131">
    <property type="entry name" value="Peptidase_S8_subtilisin-like"/>
</dbReference>
<dbReference type="PROSITE" id="PS00137">
    <property type="entry name" value="SUBTILASE_HIS"/>
    <property type="match status" value="1"/>
</dbReference>
<keyword evidence="11" id="KW-1185">Reference proteome</keyword>
<feature type="signal peptide" evidence="7">
    <location>
        <begin position="1"/>
        <end position="18"/>
    </location>
</feature>
<evidence type="ECO:0008006" key="12">
    <source>
        <dbReference type="Google" id="ProtNLM"/>
    </source>
</evidence>
<name>A0A4Q4TUX0_9PEZI</name>
<sequence length="578" mass="62170">MHTGLLLSPAFLAFLVVAESPSPRSAPAPLIRPRDVNLIPDKYIVKLRAETTLGAFDDAISFLGAGTDAVFNMTGFRGFAGTIDADALETLRNRLEVEYIEQDAEVKALAYVSQDNAPWGLGRVSHRNRGSTSYVYDSSTGAGTCTYIIDTGIYTQHVEFEGRASNVYDSTGEAGGDLNGHGTHVAGIAGSRAYGVAKRTRLLGVKVLNRSGSGTTSGVIQGFNFVAADAPTRGCPKGAVANISIGGSFSVAVNQAAASLVRSGVFASVAAGGSFDDAARYSPASEPTVCTVGATTENDEIARYSNYGSVVDVFAPGANVLSTWYTSPASTNILSGTSQAAAYVSGLGAYLLALEGPRDGIALCGRIRDLSTKNVLLNVPTGTGGILEVLGVGTVELPVQREPGRTTGSDAHGILRLTNVLHIPSGICNIIGSPIMRDYHCSVLFGEYRQSRVFILDSQDQKLAFFEKDRPLFIVKLSDPPVGPVVGPRTIQPEGGYMIHCFWPDSERRRFEEYRESLSRQQQQRAGVERYSEAEKQWIKKHYGKEFRFLLQHGLSIYKEEDRDEGRDIVKGSMMHDE</sequence>
<dbReference type="PROSITE" id="PS00136">
    <property type="entry name" value="SUBTILASE_ASP"/>
    <property type="match status" value="1"/>
</dbReference>
<feature type="active site" description="Charge relay system" evidence="6">
    <location>
        <position position="338"/>
    </location>
</feature>
<dbReference type="PANTHER" id="PTHR43806:SF58">
    <property type="entry name" value="ALKALINE PROTEASE 1-RELATED"/>
    <property type="match status" value="1"/>
</dbReference>
<dbReference type="GO" id="GO:0004252">
    <property type="term" value="F:serine-type endopeptidase activity"/>
    <property type="evidence" value="ECO:0007669"/>
    <property type="project" value="UniProtKB-UniRule"/>
</dbReference>
<dbReference type="CDD" id="cd04077">
    <property type="entry name" value="Peptidases_S8_PCSK9_ProteinaseK_like"/>
    <property type="match status" value="1"/>
</dbReference>
<dbReference type="OrthoDB" id="206201at2759"/>
<dbReference type="Gene3D" id="3.30.70.80">
    <property type="entry name" value="Peptidase S8 propeptide/proteinase inhibitor I9"/>
    <property type="match status" value="1"/>
</dbReference>
<evidence type="ECO:0000256" key="2">
    <source>
        <dbReference type="ARBA" id="ARBA00022670"/>
    </source>
</evidence>
<feature type="active site" description="Charge relay system" evidence="6">
    <location>
        <position position="150"/>
    </location>
</feature>
<dbReference type="InterPro" id="IPR022398">
    <property type="entry name" value="Peptidase_S8_His-AS"/>
</dbReference>
<keyword evidence="3 7" id="KW-0732">Signal</keyword>
<feature type="active site" description="Charge relay system" evidence="6">
    <location>
        <position position="181"/>
    </location>
</feature>
<dbReference type="InterPro" id="IPR000209">
    <property type="entry name" value="Peptidase_S8/S53_dom"/>
</dbReference>
<evidence type="ECO:0000259" key="9">
    <source>
        <dbReference type="Pfam" id="PF05922"/>
    </source>
</evidence>
<dbReference type="SUPFAM" id="SSF54897">
    <property type="entry name" value="Protease propeptides/inhibitors"/>
    <property type="match status" value="1"/>
</dbReference>
<evidence type="ECO:0000259" key="8">
    <source>
        <dbReference type="Pfam" id="PF00082"/>
    </source>
</evidence>
<dbReference type="AlphaFoldDB" id="A0A4Q4TUX0"/>
<keyword evidence="4 6" id="KW-0378">Hydrolase</keyword>
<evidence type="ECO:0000256" key="5">
    <source>
        <dbReference type="ARBA" id="ARBA00022825"/>
    </source>
</evidence>
<dbReference type="GO" id="GO:0005576">
    <property type="term" value="C:extracellular region"/>
    <property type="evidence" value="ECO:0007669"/>
    <property type="project" value="UniProtKB-ARBA"/>
</dbReference>
<dbReference type="Pfam" id="PF00082">
    <property type="entry name" value="Peptidase_S8"/>
    <property type="match status" value="1"/>
</dbReference>
<dbReference type="Gene3D" id="3.40.50.200">
    <property type="entry name" value="Peptidase S8/S53 domain"/>
    <property type="match status" value="1"/>
</dbReference>
<feature type="chain" id="PRO_5020492667" description="Peptidase S8/S53 domain-containing protein" evidence="7">
    <location>
        <begin position="19"/>
        <end position="578"/>
    </location>
</feature>
<dbReference type="Pfam" id="PF05922">
    <property type="entry name" value="Inhibitor_I9"/>
    <property type="match status" value="1"/>
</dbReference>
<evidence type="ECO:0000256" key="3">
    <source>
        <dbReference type="ARBA" id="ARBA00022729"/>
    </source>
</evidence>
<dbReference type="InterPro" id="IPR037045">
    <property type="entry name" value="S8pro/Inhibitor_I9_sf"/>
</dbReference>
<protein>
    <recommendedName>
        <fullName evidence="12">Peptidase S8/S53 domain-containing protein</fullName>
    </recommendedName>
</protein>
<dbReference type="FunFam" id="3.40.50.200:FF:000014">
    <property type="entry name" value="Proteinase K"/>
    <property type="match status" value="1"/>
</dbReference>
<evidence type="ECO:0000313" key="11">
    <source>
        <dbReference type="Proteomes" id="UP000293360"/>
    </source>
</evidence>
<feature type="domain" description="Inhibitor I9" evidence="9">
    <location>
        <begin position="72"/>
        <end position="107"/>
    </location>
</feature>
<dbReference type="InterPro" id="IPR023827">
    <property type="entry name" value="Peptidase_S8_Asp-AS"/>
</dbReference>
<dbReference type="InterPro" id="IPR036852">
    <property type="entry name" value="Peptidase_S8/S53_dom_sf"/>
</dbReference>
<dbReference type="EMBL" id="QJNU01000041">
    <property type="protein sequence ID" value="RYP09323.1"/>
    <property type="molecule type" value="Genomic_DNA"/>
</dbReference>
<evidence type="ECO:0000256" key="1">
    <source>
        <dbReference type="ARBA" id="ARBA00011073"/>
    </source>
</evidence>
<gene>
    <name evidence="10" type="ORF">DL764_001370</name>
</gene>
<dbReference type="InterPro" id="IPR015500">
    <property type="entry name" value="Peptidase_S8_subtilisin-rel"/>
</dbReference>
<dbReference type="InterPro" id="IPR010259">
    <property type="entry name" value="S8pro/Inhibitor_I9"/>
</dbReference>
<comment type="caution">
    <text evidence="10">The sequence shown here is derived from an EMBL/GenBank/DDBJ whole genome shotgun (WGS) entry which is preliminary data.</text>
</comment>
<dbReference type="GO" id="GO:0006508">
    <property type="term" value="P:proteolysis"/>
    <property type="evidence" value="ECO:0007669"/>
    <property type="project" value="UniProtKB-KW"/>
</dbReference>